<keyword evidence="3" id="KW-1185">Reference proteome</keyword>
<dbReference type="AlphaFoldDB" id="A0A1Q4V7N3"/>
<protein>
    <submittedName>
        <fullName evidence="2">Uncharacterized protein</fullName>
    </submittedName>
</protein>
<accession>A0A1Q4V7N3</accession>
<sequence length="116" mass="12810">MAYSSWKTRTKGSSDRGAHRVDKRVGLGPDALRAGGYPVDVRGTALEVVRRIRILPRLRDPTFHPEIPERSSVVLKAMAGPGSRRMRGPGPPRRCCLDALREVISDGFSVKFSLLN</sequence>
<dbReference type="EMBL" id="LFBV01000003">
    <property type="protein sequence ID" value="OKH93858.1"/>
    <property type="molecule type" value="Genomic_DNA"/>
</dbReference>
<evidence type="ECO:0000256" key="1">
    <source>
        <dbReference type="SAM" id="MobiDB-lite"/>
    </source>
</evidence>
<organism evidence="2 3">
    <name type="scientific">Streptomyces uncialis</name>
    <dbReference type="NCBI Taxonomy" id="1048205"/>
    <lineage>
        <taxon>Bacteria</taxon>
        <taxon>Bacillati</taxon>
        <taxon>Actinomycetota</taxon>
        <taxon>Actinomycetes</taxon>
        <taxon>Kitasatosporales</taxon>
        <taxon>Streptomycetaceae</taxon>
        <taxon>Streptomyces</taxon>
    </lineage>
</organism>
<reference evidence="2 3" key="1">
    <citation type="submission" date="2015-06" db="EMBL/GenBank/DDBJ databases">
        <title>Cloning and characterization of the uncialamcin biosynthetic gene cluster.</title>
        <authorList>
            <person name="Yan X."/>
            <person name="Huang T."/>
            <person name="Ge H."/>
            <person name="Shen B."/>
        </authorList>
    </citation>
    <scope>NUCLEOTIDE SEQUENCE [LARGE SCALE GENOMIC DNA]</scope>
    <source>
        <strain evidence="2 3">DCA2648</strain>
    </source>
</reference>
<evidence type="ECO:0000313" key="2">
    <source>
        <dbReference type="EMBL" id="OKH93858.1"/>
    </source>
</evidence>
<dbReference type="STRING" id="1048205.AB852_14195"/>
<dbReference type="Proteomes" id="UP000186455">
    <property type="component" value="Unassembled WGS sequence"/>
</dbReference>
<comment type="caution">
    <text evidence="2">The sequence shown here is derived from an EMBL/GenBank/DDBJ whole genome shotgun (WGS) entry which is preliminary data.</text>
</comment>
<feature type="region of interest" description="Disordered" evidence="1">
    <location>
        <begin position="1"/>
        <end position="22"/>
    </location>
</feature>
<gene>
    <name evidence="2" type="ORF">AB852_14195</name>
</gene>
<feature type="compositionally biased region" description="Basic and acidic residues" evidence="1">
    <location>
        <begin position="12"/>
        <end position="22"/>
    </location>
</feature>
<name>A0A1Q4V7N3_9ACTN</name>
<proteinExistence type="predicted"/>
<evidence type="ECO:0000313" key="3">
    <source>
        <dbReference type="Proteomes" id="UP000186455"/>
    </source>
</evidence>